<evidence type="ECO:0000256" key="8">
    <source>
        <dbReference type="ARBA" id="ARBA00022963"/>
    </source>
</evidence>
<dbReference type="Pfam" id="PF03280">
    <property type="entry name" value="Lipase_chap"/>
    <property type="match status" value="1"/>
</dbReference>
<dbReference type="GO" id="GO:0051082">
    <property type="term" value="F:unfolded protein binding"/>
    <property type="evidence" value="ECO:0007669"/>
    <property type="project" value="InterPro"/>
</dbReference>
<protein>
    <recommendedName>
        <fullName evidence="4">Lipase chaperone</fullName>
    </recommendedName>
    <alternativeName>
        <fullName evidence="15">Lipase foldase</fullName>
    </alternativeName>
    <alternativeName>
        <fullName evidence="13">Lipase helper protein</fullName>
    </alternativeName>
    <alternativeName>
        <fullName evidence="14">Lipase modulator</fullName>
    </alternativeName>
</protein>
<evidence type="ECO:0000256" key="12">
    <source>
        <dbReference type="ARBA" id="ARBA00023186"/>
    </source>
</evidence>
<evidence type="ECO:0000256" key="6">
    <source>
        <dbReference type="ARBA" id="ARBA00022519"/>
    </source>
</evidence>
<gene>
    <name evidence="16" type="ORF">SAMN05216214_102282</name>
</gene>
<evidence type="ECO:0000256" key="4">
    <source>
        <dbReference type="ARBA" id="ARBA00019692"/>
    </source>
</evidence>
<dbReference type="RefSeq" id="WP_074864942.1">
    <property type="nucleotide sequence ID" value="NZ_FOAS01000002.1"/>
</dbReference>
<evidence type="ECO:0000256" key="10">
    <source>
        <dbReference type="ARBA" id="ARBA00023098"/>
    </source>
</evidence>
<proteinExistence type="inferred from homology"/>
<sequence>MQRAVWIGGCAAAVLSSALVLYWQWPAPAPVAVLPAPVLSAPNISPAPVAPAPVAVAPARSKSAAIVPGMADTEVDGALTVDAAGNLVLDLAVRDYLDYFLSAADQAGIDAAVDSMLADARLRLQEPALGQFVSLLGDYLAYKEASIALLSQPLTAQQQASSAGQLDALKQGMSMLDNLRRSHFSPAAHSALFGAEEAYAEYTLGVMALQQRSDLSDTQKQQAEQQLRASLPQSMQSTHAQQAQDMAVQTRTRELFAANAPEAEVRQYLAQHYDAPTVELLVKEQRAEQQWSSQYQQYRDELSRLRSSGLAAQDQAKEQQRLRQQWFPEEQWHKVETYDAFNDQSAEGSASPAS</sequence>
<evidence type="ECO:0000256" key="13">
    <source>
        <dbReference type="ARBA" id="ARBA00030948"/>
    </source>
</evidence>
<keyword evidence="8" id="KW-0442">Lipid degradation</keyword>
<evidence type="ECO:0000313" key="17">
    <source>
        <dbReference type="Proteomes" id="UP000185766"/>
    </source>
</evidence>
<keyword evidence="5" id="KW-1003">Cell membrane</keyword>
<dbReference type="Proteomes" id="UP000185766">
    <property type="component" value="Unassembled WGS sequence"/>
</dbReference>
<keyword evidence="6" id="KW-0997">Cell inner membrane</keyword>
<accession>A0A1H7H4Z3</accession>
<dbReference type="GO" id="GO:0005886">
    <property type="term" value="C:plasma membrane"/>
    <property type="evidence" value="ECO:0007669"/>
    <property type="project" value="UniProtKB-SubCell"/>
</dbReference>
<keyword evidence="9" id="KW-1133">Transmembrane helix</keyword>
<keyword evidence="7" id="KW-0812">Transmembrane</keyword>
<evidence type="ECO:0000256" key="11">
    <source>
        <dbReference type="ARBA" id="ARBA00023136"/>
    </source>
</evidence>
<keyword evidence="10" id="KW-0443">Lipid metabolism</keyword>
<dbReference type="AlphaFoldDB" id="A0A1H7H4Z3"/>
<comment type="similarity">
    <text evidence="3">Belongs to the lipase chaperone family.</text>
</comment>
<dbReference type="GO" id="GO:0016042">
    <property type="term" value="P:lipid catabolic process"/>
    <property type="evidence" value="ECO:0007669"/>
    <property type="project" value="UniProtKB-KW"/>
</dbReference>
<evidence type="ECO:0000256" key="1">
    <source>
        <dbReference type="ARBA" id="ARBA00003280"/>
    </source>
</evidence>
<evidence type="ECO:0000256" key="14">
    <source>
        <dbReference type="ARBA" id="ARBA00031542"/>
    </source>
</evidence>
<evidence type="ECO:0000256" key="9">
    <source>
        <dbReference type="ARBA" id="ARBA00022989"/>
    </source>
</evidence>
<evidence type="ECO:0000256" key="2">
    <source>
        <dbReference type="ARBA" id="ARBA00004383"/>
    </source>
</evidence>
<reference evidence="16 17" key="1">
    <citation type="submission" date="2016-10" db="EMBL/GenBank/DDBJ databases">
        <authorList>
            <person name="de Groot N.N."/>
        </authorList>
    </citation>
    <scope>NUCLEOTIDE SEQUENCE [LARGE SCALE GENOMIC DNA]</scope>
    <source>
        <strain evidence="16 17">JCM 19513</strain>
    </source>
</reference>
<comment type="subcellular location">
    <subcellularLocation>
        <location evidence="2">Cell inner membrane</location>
        <topology evidence="2">Single-pass membrane protein</topology>
        <orientation evidence="2">Periplasmic side</orientation>
    </subcellularLocation>
</comment>
<evidence type="ECO:0000256" key="5">
    <source>
        <dbReference type="ARBA" id="ARBA00022475"/>
    </source>
</evidence>
<comment type="function">
    <text evidence="1">May be involved in the folding of the extracellular lipase during its passage through the periplasm.</text>
</comment>
<evidence type="ECO:0000256" key="3">
    <source>
        <dbReference type="ARBA" id="ARBA00010358"/>
    </source>
</evidence>
<evidence type="ECO:0000313" key="16">
    <source>
        <dbReference type="EMBL" id="SEK45298.1"/>
    </source>
</evidence>
<keyword evidence="12" id="KW-0143">Chaperone</keyword>
<dbReference type="STRING" id="1429083.GCA_001885685_01952"/>
<name>A0A1H7H4Z3_9GAMM</name>
<dbReference type="InterPro" id="IPR004961">
    <property type="entry name" value="Lipase_chaperone"/>
</dbReference>
<evidence type="ECO:0000256" key="7">
    <source>
        <dbReference type="ARBA" id="ARBA00022692"/>
    </source>
</evidence>
<dbReference type="SUPFAM" id="SSF158855">
    <property type="entry name" value="Lipase chaperone-like"/>
    <property type="match status" value="1"/>
</dbReference>
<keyword evidence="17" id="KW-1185">Reference proteome</keyword>
<organism evidence="16 17">
    <name type="scientific">Atopomonas hussainii</name>
    <dbReference type="NCBI Taxonomy" id="1429083"/>
    <lineage>
        <taxon>Bacteria</taxon>
        <taxon>Pseudomonadati</taxon>
        <taxon>Pseudomonadota</taxon>
        <taxon>Gammaproteobacteria</taxon>
        <taxon>Pseudomonadales</taxon>
        <taxon>Pseudomonadaceae</taxon>
        <taxon>Atopomonas</taxon>
    </lineage>
</organism>
<evidence type="ECO:0000256" key="15">
    <source>
        <dbReference type="ARBA" id="ARBA00033028"/>
    </source>
</evidence>
<dbReference type="GO" id="GO:0006457">
    <property type="term" value="P:protein folding"/>
    <property type="evidence" value="ECO:0007669"/>
    <property type="project" value="InterPro"/>
</dbReference>
<dbReference type="EMBL" id="FOAS01000002">
    <property type="protein sequence ID" value="SEK45298.1"/>
    <property type="molecule type" value="Genomic_DNA"/>
</dbReference>
<keyword evidence="11" id="KW-0472">Membrane</keyword>